<comment type="pathway">
    <text evidence="5">Cofactor biosynthesis; ubiquinone biosynthesis.</text>
</comment>
<gene>
    <name evidence="5" type="primary">ubiG</name>
    <name evidence="6" type="ORF">AUP43_15720</name>
</gene>
<reference evidence="6 7" key="1">
    <citation type="submission" date="2015-12" db="EMBL/GenBank/DDBJ databases">
        <title>Genome sequence of Oceanibaculum pacificum MCCC 1A02656.</title>
        <authorList>
            <person name="Lu L."/>
            <person name="Lai Q."/>
            <person name="Shao Z."/>
            <person name="Qian P."/>
        </authorList>
    </citation>
    <scope>NUCLEOTIDE SEQUENCE [LARGE SCALE GENOMIC DNA]</scope>
    <source>
        <strain evidence="6 7">MCCC 1A02656</strain>
    </source>
</reference>
<evidence type="ECO:0000313" key="7">
    <source>
        <dbReference type="Proteomes" id="UP000076400"/>
    </source>
</evidence>
<dbReference type="AlphaFoldDB" id="A0A154WGL4"/>
<dbReference type="EMBL" id="LPXN01000009">
    <property type="protein sequence ID" value="KZD12652.1"/>
    <property type="molecule type" value="Genomic_DNA"/>
</dbReference>
<dbReference type="PANTHER" id="PTHR43464">
    <property type="entry name" value="METHYLTRANSFERASE"/>
    <property type="match status" value="1"/>
</dbReference>
<comment type="similarity">
    <text evidence="5">Belongs to the methyltransferase superfamily. UbiG/COQ3 family.</text>
</comment>
<keyword evidence="1 5" id="KW-0489">Methyltransferase</keyword>
<dbReference type="Gene3D" id="3.40.50.150">
    <property type="entry name" value="Vaccinia Virus protein VP39"/>
    <property type="match status" value="1"/>
</dbReference>
<dbReference type="Proteomes" id="UP000076400">
    <property type="component" value="Unassembled WGS sequence"/>
</dbReference>
<dbReference type="NCBIfam" id="TIGR01983">
    <property type="entry name" value="UbiG"/>
    <property type="match status" value="1"/>
</dbReference>
<dbReference type="GO" id="GO:0102208">
    <property type="term" value="F:2-polyprenyl-6-hydroxyphenol methylase activity"/>
    <property type="evidence" value="ECO:0007669"/>
    <property type="project" value="UniProtKB-EC"/>
</dbReference>
<evidence type="ECO:0000313" key="6">
    <source>
        <dbReference type="EMBL" id="KZD12652.1"/>
    </source>
</evidence>
<keyword evidence="4 5" id="KW-0949">S-adenosyl-L-methionine</keyword>
<keyword evidence="3 5" id="KW-0831">Ubiquinone biosynthesis</keyword>
<accession>A0A154WGL4</accession>
<evidence type="ECO:0000256" key="2">
    <source>
        <dbReference type="ARBA" id="ARBA00022679"/>
    </source>
</evidence>
<dbReference type="STRING" id="580166.AUP43_15720"/>
<comment type="catalytic activity">
    <reaction evidence="5">
        <text>a 3-demethylubiquinol + S-adenosyl-L-methionine = a ubiquinol + S-adenosyl-L-homocysteine + H(+)</text>
        <dbReference type="Rhea" id="RHEA:44380"/>
        <dbReference type="Rhea" id="RHEA-COMP:9566"/>
        <dbReference type="Rhea" id="RHEA-COMP:10914"/>
        <dbReference type="ChEBI" id="CHEBI:15378"/>
        <dbReference type="ChEBI" id="CHEBI:17976"/>
        <dbReference type="ChEBI" id="CHEBI:57856"/>
        <dbReference type="ChEBI" id="CHEBI:59789"/>
        <dbReference type="ChEBI" id="CHEBI:84422"/>
        <dbReference type="EC" id="2.1.1.64"/>
    </reaction>
</comment>
<comment type="caution">
    <text evidence="6">The sequence shown here is derived from an EMBL/GenBank/DDBJ whole genome shotgun (WGS) entry which is preliminary data.</text>
</comment>
<feature type="binding site" evidence="5">
    <location>
        <position position="89"/>
    </location>
    <ligand>
        <name>S-adenosyl-L-methionine</name>
        <dbReference type="ChEBI" id="CHEBI:59789"/>
    </ligand>
</feature>
<dbReference type="GO" id="GO:0032259">
    <property type="term" value="P:methylation"/>
    <property type="evidence" value="ECO:0007669"/>
    <property type="project" value="UniProtKB-KW"/>
</dbReference>
<dbReference type="EC" id="2.1.1.64" evidence="5"/>
<dbReference type="PANTHER" id="PTHR43464:SF19">
    <property type="entry name" value="UBIQUINONE BIOSYNTHESIS O-METHYLTRANSFERASE, MITOCHONDRIAL"/>
    <property type="match status" value="1"/>
</dbReference>
<dbReference type="CDD" id="cd02440">
    <property type="entry name" value="AdoMet_MTases"/>
    <property type="match status" value="1"/>
</dbReference>
<evidence type="ECO:0000256" key="3">
    <source>
        <dbReference type="ARBA" id="ARBA00022688"/>
    </source>
</evidence>
<keyword evidence="6" id="KW-0830">Ubiquinone</keyword>
<dbReference type="SUPFAM" id="SSF53335">
    <property type="entry name" value="S-adenosyl-L-methionine-dependent methyltransferases"/>
    <property type="match status" value="1"/>
</dbReference>
<evidence type="ECO:0000256" key="5">
    <source>
        <dbReference type="HAMAP-Rule" id="MF_00472"/>
    </source>
</evidence>
<feature type="binding site" evidence="5">
    <location>
        <position position="37"/>
    </location>
    <ligand>
        <name>S-adenosyl-L-methionine</name>
        <dbReference type="ChEBI" id="CHEBI:59789"/>
    </ligand>
</feature>
<proteinExistence type="inferred from homology"/>
<dbReference type="HAMAP" id="MF_00472">
    <property type="entry name" value="UbiG"/>
    <property type="match status" value="1"/>
</dbReference>
<evidence type="ECO:0000256" key="4">
    <source>
        <dbReference type="ARBA" id="ARBA00022691"/>
    </source>
</evidence>
<sequence length="243" mass="26398">MNTTVDPQEIAQFAAIADAWWDPDGAFRPLHRLNPVRLRYIRDRLCAHFWLDAQAPKPLAGLRLIDIGCGGGLLCEPLTRMGATVTGIDAAAEGIAAAKAHAEEAGLAIDYRAVAAETLVAAGETFDAVISMEVLEHVSDVSAFLAACRDLTRPGGAMALSTLNRTPKSYLMAIVGAEYVLRWLPRGTHNWKKFIRPSELAALLRRQGLELVDLTGIEYSPLTDRFSAGPKLEVNYMAFAARP</sequence>
<evidence type="ECO:0000256" key="1">
    <source>
        <dbReference type="ARBA" id="ARBA00022603"/>
    </source>
</evidence>
<dbReference type="OrthoDB" id="9801538at2"/>
<dbReference type="GO" id="GO:0061542">
    <property type="term" value="F:3-demethylubiquinol 3-O-methyltransferase activity"/>
    <property type="evidence" value="ECO:0007669"/>
    <property type="project" value="UniProtKB-UniRule"/>
</dbReference>
<keyword evidence="2 5" id="KW-0808">Transferase</keyword>
<keyword evidence="7" id="KW-1185">Reference proteome</keyword>
<dbReference type="InterPro" id="IPR029063">
    <property type="entry name" value="SAM-dependent_MTases_sf"/>
</dbReference>
<feature type="binding site" evidence="5">
    <location>
        <position position="68"/>
    </location>
    <ligand>
        <name>S-adenosyl-L-methionine</name>
        <dbReference type="ChEBI" id="CHEBI:59789"/>
    </ligand>
</feature>
<dbReference type="RefSeq" id="WP_067551664.1">
    <property type="nucleotide sequence ID" value="NZ_LPXN01000009.1"/>
</dbReference>
<dbReference type="GO" id="GO:0010420">
    <property type="term" value="F:polyprenyldihydroxybenzoate methyltransferase activity"/>
    <property type="evidence" value="ECO:0007669"/>
    <property type="project" value="InterPro"/>
</dbReference>
<feature type="binding site" evidence="5">
    <location>
        <position position="132"/>
    </location>
    <ligand>
        <name>S-adenosyl-L-methionine</name>
        <dbReference type="ChEBI" id="CHEBI:59789"/>
    </ligand>
</feature>
<comment type="catalytic activity">
    <reaction evidence="5">
        <text>a 3-(all-trans-polyprenyl)benzene-1,2-diol + S-adenosyl-L-methionine = a 2-methoxy-6-(all-trans-polyprenyl)phenol + S-adenosyl-L-homocysteine + H(+)</text>
        <dbReference type="Rhea" id="RHEA:31411"/>
        <dbReference type="Rhea" id="RHEA-COMP:9550"/>
        <dbReference type="Rhea" id="RHEA-COMP:9551"/>
        <dbReference type="ChEBI" id="CHEBI:15378"/>
        <dbReference type="ChEBI" id="CHEBI:57856"/>
        <dbReference type="ChEBI" id="CHEBI:59789"/>
        <dbReference type="ChEBI" id="CHEBI:62729"/>
        <dbReference type="ChEBI" id="CHEBI:62731"/>
        <dbReference type="EC" id="2.1.1.222"/>
    </reaction>
</comment>
<dbReference type="InterPro" id="IPR010233">
    <property type="entry name" value="UbiG_MeTrfase"/>
</dbReference>
<comment type="function">
    <text evidence="5">O-methyltransferase that catalyzes the 2 O-methylation steps in the ubiquinone biosynthetic pathway.</text>
</comment>
<organism evidence="6 7">
    <name type="scientific">Oceanibaculum pacificum</name>
    <dbReference type="NCBI Taxonomy" id="580166"/>
    <lineage>
        <taxon>Bacteria</taxon>
        <taxon>Pseudomonadati</taxon>
        <taxon>Pseudomonadota</taxon>
        <taxon>Alphaproteobacteria</taxon>
        <taxon>Rhodospirillales</taxon>
        <taxon>Oceanibaculaceae</taxon>
        <taxon>Oceanibaculum</taxon>
    </lineage>
</organism>
<protein>
    <recommendedName>
        <fullName evidence="5">Ubiquinone biosynthesis O-methyltransferase</fullName>
    </recommendedName>
    <alternativeName>
        <fullName evidence="5">2-polyprenyl-6-hydroxyphenol methylase</fullName>
        <ecNumber evidence="5">2.1.1.222</ecNumber>
    </alternativeName>
    <alternativeName>
        <fullName evidence="5">3-demethylubiquinone 3-O-methyltransferase</fullName>
        <ecNumber evidence="5">2.1.1.64</ecNumber>
    </alternativeName>
</protein>
<dbReference type="Pfam" id="PF13489">
    <property type="entry name" value="Methyltransf_23"/>
    <property type="match status" value="1"/>
</dbReference>
<dbReference type="EC" id="2.1.1.222" evidence="5"/>
<dbReference type="UniPathway" id="UPA00232"/>
<name>A0A154WGL4_9PROT</name>